<protein>
    <recommendedName>
        <fullName evidence="3">HicB-like antitoxin of toxin-antitoxin system domain-containing protein</fullName>
    </recommendedName>
</protein>
<name>A0A810Q0V8_9FIRM</name>
<dbReference type="Gene3D" id="3.30.160.250">
    <property type="match status" value="1"/>
</dbReference>
<gene>
    <name evidence="1" type="ORF">MM50RIKEN_13430</name>
</gene>
<dbReference type="KEGG" id="vcop:MM50RIKEN_13430"/>
<evidence type="ECO:0000313" key="1">
    <source>
        <dbReference type="EMBL" id="BCK81580.1"/>
    </source>
</evidence>
<evidence type="ECO:0000313" key="2">
    <source>
        <dbReference type="Proteomes" id="UP000681035"/>
    </source>
</evidence>
<dbReference type="AlphaFoldDB" id="A0A810Q0V8"/>
<reference evidence="1" key="1">
    <citation type="submission" date="2020-09" db="EMBL/GenBank/DDBJ databases">
        <title>New species isolated from human feces.</title>
        <authorList>
            <person name="Kitahara M."/>
            <person name="Shigeno Y."/>
            <person name="Shime M."/>
            <person name="Matsumoto Y."/>
            <person name="Nakamura S."/>
            <person name="Motooka D."/>
            <person name="Fukuoka S."/>
            <person name="Nishikawa H."/>
            <person name="Benno Y."/>
        </authorList>
    </citation>
    <scope>NUCLEOTIDE SEQUENCE</scope>
    <source>
        <strain evidence="1">MM50</strain>
    </source>
</reference>
<dbReference type="RefSeq" id="WP_213540346.1">
    <property type="nucleotide sequence ID" value="NZ_AP023418.1"/>
</dbReference>
<sequence length="86" mass="9161">MKLVYPVIFTEDPAGGYMAYVPDLEINTQGEDLAEAIAMARDAMGLVGIDMEDDGKPFPAPSQHVDCPTGGIVSLVDVDLVAYRSS</sequence>
<evidence type="ECO:0008006" key="3">
    <source>
        <dbReference type="Google" id="ProtNLM"/>
    </source>
</evidence>
<proteinExistence type="predicted"/>
<keyword evidence="2" id="KW-1185">Reference proteome</keyword>
<dbReference type="SUPFAM" id="SSF143100">
    <property type="entry name" value="TTHA1013/TTHA0281-like"/>
    <property type="match status" value="1"/>
</dbReference>
<dbReference type="Proteomes" id="UP000681035">
    <property type="component" value="Chromosome"/>
</dbReference>
<accession>A0A810Q0V8</accession>
<dbReference type="InterPro" id="IPR035069">
    <property type="entry name" value="TTHA1013/TTHA0281-like"/>
</dbReference>
<dbReference type="EMBL" id="AP023418">
    <property type="protein sequence ID" value="BCK81580.1"/>
    <property type="molecule type" value="Genomic_DNA"/>
</dbReference>
<organism evidence="1 2">
    <name type="scientific">Vescimonas coprocola</name>
    <dbReference type="NCBI Taxonomy" id="2714355"/>
    <lineage>
        <taxon>Bacteria</taxon>
        <taxon>Bacillati</taxon>
        <taxon>Bacillota</taxon>
        <taxon>Clostridia</taxon>
        <taxon>Eubacteriales</taxon>
        <taxon>Oscillospiraceae</taxon>
        <taxon>Vescimonas</taxon>
    </lineage>
</organism>